<dbReference type="GO" id="GO:0003887">
    <property type="term" value="F:DNA-directed DNA polymerase activity"/>
    <property type="evidence" value="ECO:0007669"/>
    <property type="project" value="UniProtKB-KW"/>
</dbReference>
<evidence type="ECO:0000256" key="5">
    <source>
        <dbReference type="ARBA" id="ARBA00022842"/>
    </source>
</evidence>
<keyword evidence="3" id="KW-0255">Endonuclease</keyword>
<proteinExistence type="predicted"/>
<evidence type="ECO:0000256" key="1">
    <source>
        <dbReference type="ARBA" id="ARBA00022722"/>
    </source>
</evidence>
<dbReference type="Proteomes" id="UP000792457">
    <property type="component" value="Unassembled WGS sequence"/>
</dbReference>
<evidence type="ECO:0000256" key="3">
    <source>
        <dbReference type="ARBA" id="ARBA00022759"/>
    </source>
</evidence>
<keyword evidence="8" id="KW-0239">DNA-directed DNA polymerase</keyword>
<evidence type="ECO:0000256" key="6">
    <source>
        <dbReference type="ARBA" id="ARBA00022908"/>
    </source>
</evidence>
<dbReference type="GO" id="GO:0003676">
    <property type="term" value="F:nucleic acid binding"/>
    <property type="evidence" value="ECO:0007669"/>
    <property type="project" value="InterPro"/>
</dbReference>
<dbReference type="InterPro" id="IPR039537">
    <property type="entry name" value="Retrotran_Ty1/copia-like"/>
</dbReference>
<dbReference type="SUPFAM" id="SSF53098">
    <property type="entry name" value="Ribonuclease H-like"/>
    <property type="match status" value="1"/>
</dbReference>
<dbReference type="PROSITE" id="PS50994">
    <property type="entry name" value="INTEGRASE"/>
    <property type="match status" value="1"/>
</dbReference>
<dbReference type="Gene3D" id="3.30.420.10">
    <property type="entry name" value="Ribonuclease H-like superfamily/Ribonuclease H"/>
    <property type="match status" value="1"/>
</dbReference>
<reference evidence="11" key="1">
    <citation type="submission" date="2013-04" db="EMBL/GenBank/DDBJ databases">
        <authorList>
            <person name="Qu J."/>
            <person name="Murali S.C."/>
            <person name="Bandaranaike D."/>
            <person name="Bellair M."/>
            <person name="Blankenburg K."/>
            <person name="Chao H."/>
            <person name="Dinh H."/>
            <person name="Doddapaneni H."/>
            <person name="Downs B."/>
            <person name="Dugan-Rocha S."/>
            <person name="Elkadiri S."/>
            <person name="Gnanaolivu R.D."/>
            <person name="Hernandez B."/>
            <person name="Javaid M."/>
            <person name="Jayaseelan J.C."/>
            <person name="Lee S."/>
            <person name="Li M."/>
            <person name="Ming W."/>
            <person name="Munidasa M."/>
            <person name="Muniz J."/>
            <person name="Nguyen L."/>
            <person name="Ongeri F."/>
            <person name="Osuji N."/>
            <person name="Pu L.-L."/>
            <person name="Puazo M."/>
            <person name="Qu C."/>
            <person name="Quiroz J."/>
            <person name="Raj R."/>
            <person name="Weissenberger G."/>
            <person name="Xin Y."/>
            <person name="Zou X."/>
            <person name="Han Y."/>
            <person name="Richards S."/>
            <person name="Worley K."/>
            <person name="Muzny D."/>
            <person name="Gibbs R."/>
        </authorList>
    </citation>
    <scope>NUCLEOTIDE SEQUENCE</scope>
    <source>
        <strain evidence="11">Sampled in the wild</strain>
    </source>
</reference>
<evidence type="ECO:0000256" key="9">
    <source>
        <dbReference type="ARBA" id="ARBA00023172"/>
    </source>
</evidence>
<evidence type="ECO:0000259" key="10">
    <source>
        <dbReference type="PROSITE" id="PS50994"/>
    </source>
</evidence>
<keyword evidence="8" id="KW-0808">Transferase</keyword>
<keyword evidence="5" id="KW-0460">Magnesium</keyword>
<keyword evidence="8" id="KW-0548">Nucleotidyltransferase</keyword>
<comment type="caution">
    <text evidence="11">The sequence shown here is derived from an EMBL/GenBank/DDBJ whole genome shotgun (WGS) entry which is preliminary data.</text>
</comment>
<dbReference type="GO" id="GO:0016787">
    <property type="term" value="F:hydrolase activity"/>
    <property type="evidence" value="ECO:0007669"/>
    <property type="project" value="UniProtKB-KW"/>
</dbReference>
<dbReference type="Pfam" id="PF00665">
    <property type="entry name" value="rve"/>
    <property type="match status" value="1"/>
</dbReference>
<sequence>MKRGKFPNNSEGSVKGVLDRVHSDVVGPISPTSIGGCKYLVTFIDEYSHFLEAKPIKRKGEVLYEFRKFQAIVELGKGRKIKEFQSDNGGEYTGHDFIDHLDRNGILHRCSFPYTPQQNGMTERMNQTLMNSTRCLLIHSGMPHNFWGEALGSA</sequence>
<dbReference type="GO" id="GO:0004519">
    <property type="term" value="F:endonuclease activity"/>
    <property type="evidence" value="ECO:0007669"/>
    <property type="project" value="UniProtKB-KW"/>
</dbReference>
<dbReference type="InterPro" id="IPR036397">
    <property type="entry name" value="RNaseH_sf"/>
</dbReference>
<feature type="domain" description="Integrase catalytic" evidence="10">
    <location>
        <begin position="3"/>
        <end position="154"/>
    </location>
</feature>
<dbReference type="GO" id="GO:0015074">
    <property type="term" value="P:DNA integration"/>
    <property type="evidence" value="ECO:0007669"/>
    <property type="project" value="UniProtKB-KW"/>
</dbReference>
<keyword evidence="12" id="KW-1185">Reference proteome</keyword>
<gene>
    <name evidence="11" type="ORF">J437_LFUL016109</name>
</gene>
<evidence type="ECO:0000313" key="12">
    <source>
        <dbReference type="Proteomes" id="UP000792457"/>
    </source>
</evidence>
<evidence type="ECO:0000256" key="8">
    <source>
        <dbReference type="ARBA" id="ARBA00022932"/>
    </source>
</evidence>
<keyword evidence="1" id="KW-0540">Nuclease</keyword>
<dbReference type="GO" id="GO:0003964">
    <property type="term" value="F:RNA-directed DNA polymerase activity"/>
    <property type="evidence" value="ECO:0007669"/>
    <property type="project" value="UniProtKB-KW"/>
</dbReference>
<dbReference type="PANTHER" id="PTHR42648:SF11">
    <property type="entry name" value="TRANSPOSON TY4-P GAG-POL POLYPROTEIN"/>
    <property type="match status" value="1"/>
</dbReference>
<dbReference type="InterPro" id="IPR001584">
    <property type="entry name" value="Integrase_cat-core"/>
</dbReference>
<dbReference type="PANTHER" id="PTHR42648">
    <property type="entry name" value="TRANSPOSASE, PUTATIVE-RELATED"/>
    <property type="match status" value="1"/>
</dbReference>
<name>A0A8K0KRM5_LADFU</name>
<reference evidence="11" key="2">
    <citation type="submission" date="2017-10" db="EMBL/GenBank/DDBJ databases">
        <title>Ladona fulva Genome sequencing and assembly.</title>
        <authorList>
            <person name="Murali S."/>
            <person name="Richards S."/>
            <person name="Bandaranaike D."/>
            <person name="Bellair M."/>
            <person name="Blankenburg K."/>
            <person name="Chao H."/>
            <person name="Dinh H."/>
            <person name="Doddapaneni H."/>
            <person name="Dugan-Rocha S."/>
            <person name="Elkadiri S."/>
            <person name="Gnanaolivu R."/>
            <person name="Hernandez B."/>
            <person name="Skinner E."/>
            <person name="Javaid M."/>
            <person name="Lee S."/>
            <person name="Li M."/>
            <person name="Ming W."/>
            <person name="Munidasa M."/>
            <person name="Muniz J."/>
            <person name="Nguyen L."/>
            <person name="Hughes D."/>
            <person name="Osuji N."/>
            <person name="Pu L.-L."/>
            <person name="Puazo M."/>
            <person name="Qu C."/>
            <person name="Quiroz J."/>
            <person name="Raj R."/>
            <person name="Weissenberger G."/>
            <person name="Xin Y."/>
            <person name="Zou X."/>
            <person name="Han Y."/>
            <person name="Worley K."/>
            <person name="Muzny D."/>
            <person name="Gibbs R."/>
        </authorList>
    </citation>
    <scope>NUCLEOTIDE SEQUENCE</scope>
    <source>
        <strain evidence="11">Sampled in the wild</strain>
    </source>
</reference>
<evidence type="ECO:0000256" key="7">
    <source>
        <dbReference type="ARBA" id="ARBA00022918"/>
    </source>
</evidence>
<dbReference type="EMBL" id="KZ309118">
    <property type="protein sequence ID" value="KAG8237043.1"/>
    <property type="molecule type" value="Genomic_DNA"/>
</dbReference>
<dbReference type="GO" id="GO:0046872">
    <property type="term" value="F:metal ion binding"/>
    <property type="evidence" value="ECO:0007669"/>
    <property type="project" value="UniProtKB-KW"/>
</dbReference>
<keyword evidence="6" id="KW-0229">DNA integration</keyword>
<evidence type="ECO:0000256" key="2">
    <source>
        <dbReference type="ARBA" id="ARBA00022723"/>
    </source>
</evidence>
<dbReference type="OrthoDB" id="413361at2759"/>
<protein>
    <recommendedName>
        <fullName evidence="10">Integrase catalytic domain-containing protein</fullName>
    </recommendedName>
</protein>
<keyword evidence="7" id="KW-0695">RNA-directed DNA polymerase</keyword>
<keyword evidence="9" id="KW-0233">DNA recombination</keyword>
<organism evidence="11 12">
    <name type="scientific">Ladona fulva</name>
    <name type="common">Scarce chaser dragonfly</name>
    <name type="synonym">Libellula fulva</name>
    <dbReference type="NCBI Taxonomy" id="123851"/>
    <lineage>
        <taxon>Eukaryota</taxon>
        <taxon>Metazoa</taxon>
        <taxon>Ecdysozoa</taxon>
        <taxon>Arthropoda</taxon>
        <taxon>Hexapoda</taxon>
        <taxon>Insecta</taxon>
        <taxon>Pterygota</taxon>
        <taxon>Palaeoptera</taxon>
        <taxon>Odonata</taxon>
        <taxon>Epiprocta</taxon>
        <taxon>Anisoptera</taxon>
        <taxon>Libelluloidea</taxon>
        <taxon>Libellulidae</taxon>
        <taxon>Ladona</taxon>
    </lineage>
</organism>
<evidence type="ECO:0000313" key="11">
    <source>
        <dbReference type="EMBL" id="KAG8237043.1"/>
    </source>
</evidence>
<accession>A0A8K0KRM5</accession>
<keyword evidence="2" id="KW-0479">Metal-binding</keyword>
<dbReference type="AlphaFoldDB" id="A0A8K0KRM5"/>
<dbReference type="GO" id="GO:0006310">
    <property type="term" value="P:DNA recombination"/>
    <property type="evidence" value="ECO:0007669"/>
    <property type="project" value="UniProtKB-KW"/>
</dbReference>
<keyword evidence="4" id="KW-0378">Hydrolase</keyword>
<evidence type="ECO:0000256" key="4">
    <source>
        <dbReference type="ARBA" id="ARBA00022801"/>
    </source>
</evidence>
<dbReference type="InterPro" id="IPR012337">
    <property type="entry name" value="RNaseH-like_sf"/>
</dbReference>